<name>A0AAQ4DJ42_AMBAM</name>
<keyword evidence="2" id="KW-1133">Transmembrane helix</keyword>
<keyword evidence="2" id="KW-0812">Transmembrane</keyword>
<dbReference type="AlphaFoldDB" id="A0AAQ4DJ42"/>
<protein>
    <submittedName>
        <fullName evidence="3">Uncharacterized protein</fullName>
    </submittedName>
</protein>
<keyword evidence="2" id="KW-0472">Membrane</keyword>
<accession>A0AAQ4DJ42</accession>
<dbReference type="Proteomes" id="UP001321473">
    <property type="component" value="Unassembled WGS sequence"/>
</dbReference>
<evidence type="ECO:0000313" key="3">
    <source>
        <dbReference type="EMBL" id="KAK8762482.1"/>
    </source>
</evidence>
<organism evidence="3 4">
    <name type="scientific">Amblyomma americanum</name>
    <name type="common">Lone star tick</name>
    <dbReference type="NCBI Taxonomy" id="6943"/>
    <lineage>
        <taxon>Eukaryota</taxon>
        <taxon>Metazoa</taxon>
        <taxon>Ecdysozoa</taxon>
        <taxon>Arthropoda</taxon>
        <taxon>Chelicerata</taxon>
        <taxon>Arachnida</taxon>
        <taxon>Acari</taxon>
        <taxon>Parasitiformes</taxon>
        <taxon>Ixodida</taxon>
        <taxon>Ixodoidea</taxon>
        <taxon>Ixodidae</taxon>
        <taxon>Amblyomminae</taxon>
        <taxon>Amblyomma</taxon>
    </lineage>
</organism>
<reference evidence="3 4" key="1">
    <citation type="journal article" date="2023" name="Arcadia Sci">
        <title>De novo assembly of a long-read Amblyomma americanum tick genome.</title>
        <authorList>
            <person name="Chou S."/>
            <person name="Poskanzer K.E."/>
            <person name="Rollins M."/>
            <person name="Thuy-Boun P.S."/>
        </authorList>
    </citation>
    <scope>NUCLEOTIDE SEQUENCE [LARGE SCALE GENOMIC DNA]</scope>
    <source>
        <strain evidence="3">F_SG_1</strain>
        <tissue evidence="3">Salivary glands</tissue>
    </source>
</reference>
<evidence type="ECO:0000313" key="4">
    <source>
        <dbReference type="Proteomes" id="UP001321473"/>
    </source>
</evidence>
<keyword evidence="4" id="KW-1185">Reference proteome</keyword>
<evidence type="ECO:0000256" key="1">
    <source>
        <dbReference type="SAM" id="MobiDB-lite"/>
    </source>
</evidence>
<proteinExistence type="predicted"/>
<dbReference type="EMBL" id="JARKHS020030069">
    <property type="protein sequence ID" value="KAK8762482.1"/>
    <property type="molecule type" value="Genomic_DNA"/>
</dbReference>
<feature type="transmembrane region" description="Helical" evidence="2">
    <location>
        <begin position="198"/>
        <end position="222"/>
    </location>
</feature>
<evidence type="ECO:0000256" key="2">
    <source>
        <dbReference type="SAM" id="Phobius"/>
    </source>
</evidence>
<feature type="region of interest" description="Disordered" evidence="1">
    <location>
        <begin position="1"/>
        <end position="21"/>
    </location>
</feature>
<comment type="caution">
    <text evidence="3">The sequence shown here is derived from an EMBL/GenBank/DDBJ whole genome shotgun (WGS) entry which is preliminary data.</text>
</comment>
<gene>
    <name evidence="3" type="ORF">V5799_026251</name>
</gene>
<sequence>MRDSEGNKSIANLRDSGSAARDRQKNFIQQVSLRPSWVPEPRVQTRLSRRVGFLRELTRSCACRAGADHGCARFGGGEPLVGPCALRDGFWPGRGVIIGPVHASSQGRPYTAAETEEILGGLVRALILLMCHNEEERKRYIHLHTLAGTLCEFFGLVYLLDFITARQTESMSILQCAPNCKPLAAVVTAAPMFIDENIIYRCFKWSLVANLVLFIFTTLLCWSHTFKMLCSFTNRVSVYLILLTICVEFSKELEEMGVHEVSQLPATQLRW</sequence>